<protein>
    <submittedName>
        <fullName evidence="4">M23 family metallopeptidase</fullName>
        <ecNumber evidence="4">3.4.-.-</ecNumber>
    </submittedName>
    <submittedName>
        <fullName evidence="3">Peptidase family M23</fullName>
    </submittedName>
</protein>
<evidence type="ECO:0000313" key="4">
    <source>
        <dbReference type="EMBL" id="WQG89524.1"/>
    </source>
</evidence>
<feature type="transmembrane region" description="Helical" evidence="1">
    <location>
        <begin position="61"/>
        <end position="78"/>
    </location>
</feature>
<keyword evidence="1" id="KW-0812">Transmembrane</keyword>
<feature type="transmembrane region" description="Helical" evidence="1">
    <location>
        <begin position="36"/>
        <end position="54"/>
    </location>
</feature>
<dbReference type="STRING" id="1004.SAMN05661012_00213"/>
<dbReference type="Gene3D" id="2.70.70.10">
    <property type="entry name" value="Glucose Permease (Domain IIA)"/>
    <property type="match status" value="1"/>
</dbReference>
<dbReference type="GO" id="GO:0004222">
    <property type="term" value="F:metalloendopeptidase activity"/>
    <property type="evidence" value="ECO:0007669"/>
    <property type="project" value="TreeGrafter"/>
</dbReference>
<feature type="domain" description="M23ase beta-sheet core" evidence="2">
    <location>
        <begin position="181"/>
        <end position="271"/>
    </location>
</feature>
<dbReference type="Pfam" id="PF01551">
    <property type="entry name" value="Peptidase_M23"/>
    <property type="match status" value="1"/>
</dbReference>
<reference evidence="4 6" key="2">
    <citation type="submission" date="2023-11" db="EMBL/GenBank/DDBJ databases">
        <title>MicrobeMod: A computational toolkit for identifying prokaryotic methylation and restriction-modification with nanopore sequencing.</title>
        <authorList>
            <person name="Crits-Christoph A."/>
            <person name="Kang S.C."/>
            <person name="Lee H."/>
            <person name="Ostrov N."/>
        </authorList>
    </citation>
    <scope>NUCLEOTIDE SEQUENCE [LARGE SCALE GENOMIC DNA]</scope>
    <source>
        <strain evidence="4 6">ATCC 23090</strain>
    </source>
</reference>
<dbReference type="InterPro" id="IPR050570">
    <property type="entry name" value="Cell_wall_metabolism_enzyme"/>
</dbReference>
<evidence type="ECO:0000313" key="3">
    <source>
        <dbReference type="EMBL" id="SFW14368.1"/>
    </source>
</evidence>
<dbReference type="EMBL" id="FPIZ01000001">
    <property type="protein sequence ID" value="SFW14368.1"/>
    <property type="molecule type" value="Genomic_DNA"/>
</dbReference>
<dbReference type="CDD" id="cd12797">
    <property type="entry name" value="M23_peptidase"/>
    <property type="match status" value="1"/>
</dbReference>
<dbReference type="OrthoDB" id="9809488at2"/>
<dbReference type="PANTHER" id="PTHR21666:SF270">
    <property type="entry name" value="MUREIN HYDROLASE ACTIVATOR ENVC"/>
    <property type="match status" value="1"/>
</dbReference>
<gene>
    <name evidence="3" type="ORF">SAMN05661012_00213</name>
    <name evidence="4" type="ORF">SR876_31835</name>
</gene>
<dbReference type="Proteomes" id="UP000183788">
    <property type="component" value="Unassembled WGS sequence"/>
</dbReference>
<feature type="transmembrane region" description="Helical" evidence="1">
    <location>
        <begin position="90"/>
        <end position="110"/>
    </location>
</feature>
<dbReference type="PANTHER" id="PTHR21666">
    <property type="entry name" value="PEPTIDASE-RELATED"/>
    <property type="match status" value="1"/>
</dbReference>
<organism evidence="3 5">
    <name type="scientific">Chitinophaga sancti</name>
    <dbReference type="NCBI Taxonomy" id="1004"/>
    <lineage>
        <taxon>Bacteria</taxon>
        <taxon>Pseudomonadati</taxon>
        <taxon>Bacteroidota</taxon>
        <taxon>Chitinophagia</taxon>
        <taxon>Chitinophagales</taxon>
        <taxon>Chitinophagaceae</taxon>
        <taxon>Chitinophaga</taxon>
    </lineage>
</organism>
<name>A0A1K1LU49_9BACT</name>
<dbReference type="EMBL" id="CP140154">
    <property type="protein sequence ID" value="WQG89524.1"/>
    <property type="molecule type" value="Genomic_DNA"/>
</dbReference>
<dbReference type="AlphaFoldDB" id="A0A1K1LU49"/>
<sequence>MFIYALLLLTFALALFSIFYTYTAAAAPISHNWSRLFAGLALGVFIYLYGTWVYLTIEAKYGFGICLLLALIIGFLRPKRGTRASQTWQIFFNLLFGTGLSLLSTLYFTGTTGKPETIEMAFPMKTGRYFVLQGGKGLPTNLFHYSLRGAIYAMDIVKLKPDGRRASKIFSKKLSDYEIFGDTLYSPCDGRVLKAYGNNPDNIPPDMSRGPNNTNQVIIETTNSYIFLGHMKEGSVIVHDGDLIKKGQPMGCVGNSGFSTEPHLHIQAHKKVPGIPWYQGPPLYIHFNGKGYLLYEVIRPKRVMMVKK</sequence>
<evidence type="ECO:0000313" key="5">
    <source>
        <dbReference type="Proteomes" id="UP000183788"/>
    </source>
</evidence>
<dbReference type="RefSeq" id="WP_072356755.1">
    <property type="nucleotide sequence ID" value="NZ_CP139972.1"/>
</dbReference>
<keyword evidence="1" id="KW-0472">Membrane</keyword>
<keyword evidence="1" id="KW-1133">Transmembrane helix</keyword>
<dbReference type="EC" id="3.4.-.-" evidence="4"/>
<dbReference type="InterPro" id="IPR016047">
    <property type="entry name" value="M23ase_b-sheet_dom"/>
</dbReference>
<dbReference type="InterPro" id="IPR011055">
    <property type="entry name" value="Dup_hybrid_motif"/>
</dbReference>
<dbReference type="SUPFAM" id="SSF51261">
    <property type="entry name" value="Duplicated hybrid motif"/>
    <property type="match status" value="1"/>
</dbReference>
<evidence type="ECO:0000259" key="2">
    <source>
        <dbReference type="Pfam" id="PF01551"/>
    </source>
</evidence>
<dbReference type="Proteomes" id="UP001326715">
    <property type="component" value="Chromosome"/>
</dbReference>
<evidence type="ECO:0000313" key="6">
    <source>
        <dbReference type="Proteomes" id="UP001326715"/>
    </source>
</evidence>
<keyword evidence="4" id="KW-0378">Hydrolase</keyword>
<reference evidence="3 5" key="1">
    <citation type="submission" date="2016-11" db="EMBL/GenBank/DDBJ databases">
        <authorList>
            <person name="Jaros S."/>
            <person name="Januszkiewicz K."/>
            <person name="Wedrychowicz H."/>
        </authorList>
    </citation>
    <scope>NUCLEOTIDE SEQUENCE [LARGE SCALE GENOMIC DNA]</scope>
    <source>
        <strain evidence="3 5">DSM 784</strain>
    </source>
</reference>
<accession>A0A1K1LU49</accession>
<keyword evidence="6" id="KW-1185">Reference proteome</keyword>
<evidence type="ECO:0000256" key="1">
    <source>
        <dbReference type="SAM" id="Phobius"/>
    </source>
</evidence>
<proteinExistence type="predicted"/>